<dbReference type="PANTHER" id="PTHR38032">
    <property type="entry name" value="POLYMERASE-RELATED"/>
    <property type="match status" value="1"/>
</dbReference>
<dbReference type="Pfam" id="PF03961">
    <property type="entry name" value="FapA"/>
    <property type="match status" value="1"/>
</dbReference>
<gene>
    <name evidence="2" type="ORF">CP373A1_00885</name>
</gene>
<dbReference type="InterPro" id="IPR046865">
    <property type="entry name" value="FapA_b_solenoid"/>
</dbReference>
<evidence type="ECO:0000313" key="2">
    <source>
        <dbReference type="EMBL" id="OBY12178.1"/>
    </source>
</evidence>
<protein>
    <recommendedName>
        <fullName evidence="1">RNA-binding protein KhpB N-terminal domain-containing protein</fullName>
    </recommendedName>
</protein>
<dbReference type="Pfam" id="PF14804">
    <property type="entry name" value="Jag_N"/>
    <property type="match status" value="1"/>
</dbReference>
<evidence type="ECO:0000259" key="1">
    <source>
        <dbReference type="SMART" id="SM01245"/>
    </source>
</evidence>
<name>A0A174A9Y3_9CLOT</name>
<evidence type="ECO:0000313" key="3">
    <source>
        <dbReference type="Proteomes" id="UP000092714"/>
    </source>
</evidence>
<dbReference type="InterPro" id="IPR046866">
    <property type="entry name" value="FapA_N"/>
</dbReference>
<dbReference type="PANTHER" id="PTHR38032:SF1">
    <property type="entry name" value="RNA-BINDING PROTEIN KHPB N-TERMINAL DOMAIN-CONTAINING PROTEIN"/>
    <property type="match status" value="1"/>
</dbReference>
<feature type="domain" description="RNA-binding protein KhpB N-terminal" evidence="1">
    <location>
        <begin position="4"/>
        <end position="51"/>
    </location>
</feature>
<dbReference type="InterPro" id="IPR005646">
    <property type="entry name" value="FapA"/>
</dbReference>
<dbReference type="GeneID" id="42777328"/>
<reference evidence="2 3" key="1">
    <citation type="submission" date="2016-06" db="EMBL/GenBank/DDBJ databases">
        <authorList>
            <person name="Kjaerup R.B."/>
            <person name="Dalgaard T.S."/>
            <person name="Juul-Madsen H.R."/>
        </authorList>
    </citation>
    <scope>NUCLEOTIDE SEQUENCE [LARGE SCALE GENOMIC DNA]</scope>
    <source>
        <strain evidence="2 3">373-A1</strain>
    </source>
</reference>
<dbReference type="AlphaFoldDB" id="A0A174A9Y3"/>
<dbReference type="Pfam" id="PF20250">
    <property type="entry name" value="FapA_N"/>
    <property type="match status" value="1"/>
</dbReference>
<organism evidence="2 3">
    <name type="scientific">Clostridium paraputrificum</name>
    <dbReference type="NCBI Taxonomy" id="29363"/>
    <lineage>
        <taxon>Bacteria</taxon>
        <taxon>Bacillati</taxon>
        <taxon>Bacillota</taxon>
        <taxon>Clostridia</taxon>
        <taxon>Eubacteriales</taxon>
        <taxon>Clostridiaceae</taxon>
        <taxon>Clostridium</taxon>
    </lineage>
</organism>
<dbReference type="Proteomes" id="UP000092714">
    <property type="component" value="Unassembled WGS sequence"/>
</dbReference>
<dbReference type="InterPro" id="IPR032782">
    <property type="entry name" value="KhpB_N"/>
</dbReference>
<keyword evidence="3" id="KW-1185">Reference proteome</keyword>
<sequence length="632" mass="70576">MNCNFIGKNLEECLCEAERQLSIPRNKLVYKIIKEENGIFRKRCEIKVIEKSKNQDKSSNSIDIVDNKILIKDKQNKFNLDFEEDIELYVNGERAVSGVEVTFEDAITFKLEGVKAKRELKIDTSDKVQAKIYILYTPEYKPVLKYEKTLGRIKLKKDFDTGELPPKYTKEEILEVLSLKQITYGIDEGVIAKAVEMSEVNGELIAKGVNAQNDENDKIKTYFDSIKKNVDENSIENIDYKNMYSIENVKSGDIIAELIIGKVGKDGIDVFGGVIKRKVKNKLKLRIGVGCKIEDTKVVATTEGRPSIKNGVFNVFKTFETSKDVDIKSGNIDFIGDVKINGNIKEGMKVTSGNSVEVNGNVERGTISAQGEVRVAGSVISSTITAGTKDLDRQLYVDNLRSLKKDLELLISSVKQIKENSVLGAEKEDGEIIKLLIETKFKSVIRVSILIMSISSSLGNSSQYIYDFIKEKIIGLGPLKIKFANELYDFIRHIEDEVKVNELETIIPVNIYVGYCQDGKIESSGKVIINGKGMYTSEITAKDGIEVLSKGAVVRGGTLKANNYIKVSTVGSNAGVSTILHASKNGRIEAEVAYQNTVFCFEERQYILEVHSKNIKAYLDKDGQIVVEKFVF</sequence>
<dbReference type="EMBL" id="MAPZ01000009">
    <property type="protein sequence ID" value="OBY12178.1"/>
    <property type="molecule type" value="Genomic_DNA"/>
</dbReference>
<dbReference type="RefSeq" id="WP_027099481.1">
    <property type="nucleotide sequence ID" value="NZ_CABHIH010000001.1"/>
</dbReference>
<dbReference type="SMART" id="SM01245">
    <property type="entry name" value="Jag_N"/>
    <property type="match status" value="1"/>
</dbReference>
<accession>A0A174A9Y3</accession>
<proteinExistence type="predicted"/>
<comment type="caution">
    <text evidence="2">The sequence shown here is derived from an EMBL/GenBank/DDBJ whole genome shotgun (WGS) entry which is preliminary data.</text>
</comment>
<dbReference type="eggNOG" id="COG1315">
    <property type="taxonomic scope" value="Bacteria"/>
</dbReference>